<comment type="caution">
    <text evidence="1">The sequence shown here is derived from an EMBL/GenBank/DDBJ whole genome shotgun (WGS) entry which is preliminary data.</text>
</comment>
<sequence length="82" mass="8834">MGFSNKTFNYDPSVIRLKRGVPAEITLALDVPGCMGVLISRPLNIQLEAEAGKNIARFTPEKTGTFSFSCPMGMGTGKIIVE</sequence>
<evidence type="ECO:0000313" key="1">
    <source>
        <dbReference type="EMBL" id="OGH62159.1"/>
    </source>
</evidence>
<dbReference type="InterPro" id="IPR008972">
    <property type="entry name" value="Cupredoxin"/>
</dbReference>
<gene>
    <name evidence="1" type="ORF">A2848_00310</name>
</gene>
<protein>
    <submittedName>
        <fullName evidence="1">Uncharacterized protein</fullName>
    </submittedName>
</protein>
<accession>A0A1F6LS11</accession>
<dbReference type="Gene3D" id="2.60.40.420">
    <property type="entry name" value="Cupredoxins - blue copper proteins"/>
    <property type="match status" value="1"/>
</dbReference>
<dbReference type="AlphaFoldDB" id="A0A1F6LS11"/>
<proteinExistence type="predicted"/>
<organism evidence="1 2">
    <name type="scientific">Candidatus Magasanikbacteria bacterium RIFCSPHIGHO2_01_FULL_50_8</name>
    <dbReference type="NCBI Taxonomy" id="1798674"/>
    <lineage>
        <taxon>Bacteria</taxon>
        <taxon>Candidatus Magasanikiibacteriota</taxon>
    </lineage>
</organism>
<reference evidence="1 2" key="1">
    <citation type="journal article" date="2016" name="Nat. Commun.">
        <title>Thousands of microbial genomes shed light on interconnected biogeochemical processes in an aquifer system.</title>
        <authorList>
            <person name="Anantharaman K."/>
            <person name="Brown C.T."/>
            <person name="Hug L.A."/>
            <person name="Sharon I."/>
            <person name="Castelle C.J."/>
            <person name="Probst A.J."/>
            <person name="Thomas B.C."/>
            <person name="Singh A."/>
            <person name="Wilkins M.J."/>
            <person name="Karaoz U."/>
            <person name="Brodie E.L."/>
            <person name="Williams K.H."/>
            <person name="Hubbard S.S."/>
            <person name="Banfield J.F."/>
        </authorList>
    </citation>
    <scope>NUCLEOTIDE SEQUENCE [LARGE SCALE GENOMIC DNA]</scope>
</reference>
<dbReference type="Proteomes" id="UP000176329">
    <property type="component" value="Unassembled WGS sequence"/>
</dbReference>
<evidence type="ECO:0000313" key="2">
    <source>
        <dbReference type="Proteomes" id="UP000176329"/>
    </source>
</evidence>
<name>A0A1F6LS11_9BACT</name>
<dbReference type="EMBL" id="MFPV01000019">
    <property type="protein sequence ID" value="OGH62159.1"/>
    <property type="molecule type" value="Genomic_DNA"/>
</dbReference>